<organism evidence="11 12">
    <name type="scientific">Oikopleura dioica</name>
    <name type="common">Tunicate</name>
    <dbReference type="NCBI Taxonomy" id="34765"/>
    <lineage>
        <taxon>Eukaryota</taxon>
        <taxon>Metazoa</taxon>
        <taxon>Chordata</taxon>
        <taxon>Tunicata</taxon>
        <taxon>Appendicularia</taxon>
        <taxon>Copelata</taxon>
        <taxon>Oikopleuridae</taxon>
        <taxon>Oikopleura</taxon>
    </lineage>
</organism>
<dbReference type="PANTHER" id="PTHR21502">
    <property type="entry name" value="ZINC FINGER PROTEIN DZIP1"/>
    <property type="match status" value="1"/>
</dbReference>
<dbReference type="EMBL" id="OU015569">
    <property type="protein sequence ID" value="CAG5098355.1"/>
    <property type="molecule type" value="Genomic_DNA"/>
</dbReference>
<dbReference type="InterPro" id="IPR058883">
    <property type="entry name" value="DZIP1_dom"/>
</dbReference>
<feature type="compositionally biased region" description="Pro residues" evidence="8">
    <location>
        <begin position="522"/>
        <end position="540"/>
    </location>
</feature>
<evidence type="ECO:0000259" key="10">
    <source>
        <dbReference type="Pfam" id="PF25977"/>
    </source>
</evidence>
<dbReference type="InterPro" id="IPR032714">
    <property type="entry name" value="DZIP1_N"/>
</dbReference>
<dbReference type="PANTHER" id="PTHR21502:SF3">
    <property type="entry name" value="CILIUM ASSEMBLY PROTEIN DZIP1L"/>
    <property type="match status" value="1"/>
</dbReference>
<comment type="subcellular location">
    <subcellularLocation>
        <location evidence="1">Cytoplasm</location>
    </subcellularLocation>
</comment>
<keyword evidence="3" id="KW-0479">Metal-binding</keyword>
<dbReference type="Pfam" id="PF13815">
    <property type="entry name" value="Dzip-like_N"/>
    <property type="match status" value="1"/>
</dbReference>
<evidence type="ECO:0000256" key="1">
    <source>
        <dbReference type="ARBA" id="ARBA00004496"/>
    </source>
</evidence>
<feature type="compositionally biased region" description="Low complexity" evidence="8">
    <location>
        <begin position="476"/>
        <end position="521"/>
    </location>
</feature>
<evidence type="ECO:0000256" key="5">
    <source>
        <dbReference type="ARBA" id="ARBA00022833"/>
    </source>
</evidence>
<proteinExistence type="predicted"/>
<evidence type="ECO:0000313" key="11">
    <source>
        <dbReference type="EMBL" id="CAG5098355.1"/>
    </source>
</evidence>
<keyword evidence="5" id="KW-0862">Zinc</keyword>
<feature type="coiled-coil region" evidence="7">
    <location>
        <begin position="203"/>
        <end position="255"/>
    </location>
</feature>
<evidence type="ECO:0000256" key="3">
    <source>
        <dbReference type="ARBA" id="ARBA00022723"/>
    </source>
</evidence>
<evidence type="ECO:0000256" key="4">
    <source>
        <dbReference type="ARBA" id="ARBA00022771"/>
    </source>
</evidence>
<dbReference type="Proteomes" id="UP001158576">
    <property type="component" value="Chromosome XSR"/>
</dbReference>
<name>A0ABN7SDV6_OIKDI</name>
<evidence type="ECO:0000313" key="12">
    <source>
        <dbReference type="Proteomes" id="UP001158576"/>
    </source>
</evidence>
<dbReference type="InterPro" id="IPR051241">
    <property type="entry name" value="DZIP_RILPL"/>
</dbReference>
<protein>
    <submittedName>
        <fullName evidence="11">Oidioi.mRNA.OKI2018_I69.XSR.g15594.t1.cds</fullName>
    </submittedName>
</protein>
<evidence type="ECO:0000256" key="7">
    <source>
        <dbReference type="SAM" id="Coils"/>
    </source>
</evidence>
<evidence type="ECO:0000256" key="8">
    <source>
        <dbReference type="SAM" id="MobiDB-lite"/>
    </source>
</evidence>
<keyword evidence="12" id="KW-1185">Reference proteome</keyword>
<keyword evidence="2" id="KW-0963">Cytoplasm</keyword>
<keyword evidence="6 7" id="KW-0175">Coiled coil</keyword>
<feature type="domain" description="Cilium assembly protein DZIP1" evidence="10">
    <location>
        <begin position="385"/>
        <end position="456"/>
    </location>
</feature>
<evidence type="ECO:0000256" key="6">
    <source>
        <dbReference type="ARBA" id="ARBA00023054"/>
    </source>
</evidence>
<gene>
    <name evidence="11" type="ORF">OKIOD_LOCUS7152</name>
</gene>
<dbReference type="Pfam" id="PF25977">
    <property type="entry name" value="DZIP1"/>
    <property type="match status" value="1"/>
</dbReference>
<feature type="region of interest" description="Disordered" evidence="8">
    <location>
        <begin position="451"/>
        <end position="699"/>
    </location>
</feature>
<feature type="compositionally biased region" description="Basic and acidic residues" evidence="8">
    <location>
        <begin position="621"/>
        <end position="636"/>
    </location>
</feature>
<feature type="region of interest" description="Disordered" evidence="8">
    <location>
        <begin position="346"/>
        <end position="373"/>
    </location>
</feature>
<feature type="compositionally biased region" description="Acidic residues" evidence="8">
    <location>
        <begin position="685"/>
        <end position="699"/>
    </location>
</feature>
<feature type="compositionally biased region" description="Polar residues" evidence="8">
    <location>
        <begin position="541"/>
        <end position="586"/>
    </location>
</feature>
<evidence type="ECO:0000256" key="2">
    <source>
        <dbReference type="ARBA" id="ARBA00022490"/>
    </source>
</evidence>
<evidence type="ECO:0000259" key="9">
    <source>
        <dbReference type="Pfam" id="PF13815"/>
    </source>
</evidence>
<keyword evidence="4" id="KW-0863">Zinc-finger</keyword>
<feature type="domain" description="Cilium assembly protein DZIP1 N-terminal" evidence="9">
    <location>
        <begin position="26"/>
        <end position="140"/>
    </location>
</feature>
<sequence>MDTLNSIENLPSEISEPDAGGGGMNFRFNARNIAVDWRQVSLIDIDRIAREMDIPALQQHIELVTFAKLDSLYDIDPLFVKLFQIAQYTLEYLLHSQDFLKNSIREEQKKNEKEKKKHLATLKEIATLKDQISALKKTNKQRRQMIADQQRMMQVGSHSFYKCPVCPNRSFMNSTYLQGHLVRRHPEHVHYIGDAVAHTKLVTQQLESKLFTMEERMEQEKQINLKLQEENKRLQERQKEELIENQDQIRQEERRRYEQKLQTLEESFSGHISQFKANEGIYQSKIAELESKNKFNERRSDTIGSMVVDLQNAKEQMTASYNQKFQSLEDTMSRQVQQAVQVISPPKPVKSEPRQPVREVQSNSVPDGPPVDTTMIDREAEFKKLLEHYRPQVETMFRGEMERLGVQRGDTLLTESTFKRKLEEIHDLRSRKQTSRPDFYSLRSQIENDLKSRADRAESKSEVSIFEQRNNQSNTSQLSYQASIASSSKSPTRASKSTRAPLPPQTHSQSSVSSRSNAPNSPIKPLPRSPKSKPAPPPPSQEQTFQRPQWSDESPSSPGKPGMTSTMRQTNAPDSNNSPVKSSVESSAWDKTESEQPQAAKGMRPYVDVVKSSDVFTSNDGNDHHDVATISEKTEPSTDWDDEESFGGNIQSRAQKIENKLSSRSSPPAGGVDVTGAERTQMILEELDSDDDDDISTEN</sequence>
<accession>A0ABN7SDV6</accession>
<reference evidence="11 12" key="1">
    <citation type="submission" date="2021-04" db="EMBL/GenBank/DDBJ databases">
        <authorList>
            <person name="Bliznina A."/>
        </authorList>
    </citation>
    <scope>NUCLEOTIDE SEQUENCE [LARGE SCALE GENOMIC DNA]</scope>
</reference>
<feature type="compositionally biased region" description="Basic and acidic residues" evidence="8">
    <location>
        <begin position="451"/>
        <end position="461"/>
    </location>
</feature>